<protein>
    <submittedName>
        <fullName evidence="3">Uncharacterized protein</fullName>
    </submittedName>
</protein>
<keyword evidence="1" id="KW-1133">Transmembrane helix</keyword>
<reference evidence="3" key="1">
    <citation type="submission" date="2022-11" db="EMBL/GenBank/DDBJ databases">
        <title>Centuries of genome instability and evolution in soft-shell clam transmissible cancer (bioRxiv).</title>
        <authorList>
            <person name="Hart S.F.M."/>
            <person name="Yonemitsu M.A."/>
            <person name="Giersch R.M."/>
            <person name="Beal B.F."/>
            <person name="Arriagada G."/>
            <person name="Davis B.W."/>
            <person name="Ostrander E.A."/>
            <person name="Goff S.P."/>
            <person name="Metzger M.J."/>
        </authorList>
    </citation>
    <scope>NUCLEOTIDE SEQUENCE</scope>
    <source>
        <strain evidence="3">MELC-2E11</strain>
        <tissue evidence="3">Siphon/mantle</tissue>
    </source>
</reference>
<evidence type="ECO:0000313" key="3">
    <source>
        <dbReference type="EMBL" id="WAR24194.1"/>
    </source>
</evidence>
<keyword evidence="2" id="KW-0732">Signal</keyword>
<proteinExistence type="predicted"/>
<name>A0ABY7FSD4_MYAAR</name>
<accession>A0ABY7FSD4</accession>
<feature type="transmembrane region" description="Helical" evidence="1">
    <location>
        <begin position="151"/>
        <end position="172"/>
    </location>
</feature>
<keyword evidence="4" id="KW-1185">Reference proteome</keyword>
<evidence type="ECO:0000256" key="1">
    <source>
        <dbReference type="SAM" id="Phobius"/>
    </source>
</evidence>
<feature type="chain" id="PRO_5046880441" evidence="2">
    <location>
        <begin position="16"/>
        <end position="176"/>
    </location>
</feature>
<dbReference type="Proteomes" id="UP001164746">
    <property type="component" value="Chromosome 13"/>
</dbReference>
<keyword evidence="1" id="KW-0472">Membrane</keyword>
<feature type="signal peptide" evidence="2">
    <location>
        <begin position="1"/>
        <end position="15"/>
    </location>
</feature>
<dbReference type="EMBL" id="CP111024">
    <property type="protein sequence ID" value="WAR24194.1"/>
    <property type="molecule type" value="Genomic_DNA"/>
</dbReference>
<organism evidence="3 4">
    <name type="scientific">Mya arenaria</name>
    <name type="common">Soft-shell clam</name>
    <dbReference type="NCBI Taxonomy" id="6604"/>
    <lineage>
        <taxon>Eukaryota</taxon>
        <taxon>Metazoa</taxon>
        <taxon>Spiralia</taxon>
        <taxon>Lophotrochozoa</taxon>
        <taxon>Mollusca</taxon>
        <taxon>Bivalvia</taxon>
        <taxon>Autobranchia</taxon>
        <taxon>Heteroconchia</taxon>
        <taxon>Euheterodonta</taxon>
        <taxon>Imparidentia</taxon>
        <taxon>Neoheterodontei</taxon>
        <taxon>Myida</taxon>
        <taxon>Myoidea</taxon>
        <taxon>Myidae</taxon>
        <taxon>Mya</taxon>
    </lineage>
</organism>
<sequence>MKLIIFICLAASSECFPEIYETEGLTAEAVNATEYEVGVEIRDEHGELVSQSDIFINENFQVEKPVNRSVCLIKELDFGRSGHITAMVYAVDGSRFTILGISFTVARAIGSAIVRGGVDVTYPPSFGPEAACTDTDTDSIDCTLSGLISRLIVYLHSIVWINMSFVLFLIVYMGHT</sequence>
<gene>
    <name evidence="3" type="ORF">MAR_037863</name>
</gene>
<evidence type="ECO:0000313" key="4">
    <source>
        <dbReference type="Proteomes" id="UP001164746"/>
    </source>
</evidence>
<evidence type="ECO:0000256" key="2">
    <source>
        <dbReference type="SAM" id="SignalP"/>
    </source>
</evidence>
<keyword evidence="1" id="KW-0812">Transmembrane</keyword>